<feature type="chain" id="PRO_5039215782" evidence="1">
    <location>
        <begin position="20"/>
        <end position="212"/>
    </location>
</feature>
<sequence length="212" mass="24955">MLKKTVILMLFLLGGNFFSQYFVNADADDHHKHERYKEHKHYEDFDDYEDHEDYDDDHHDYEEYYDYYEIPIQNSTWNIWLRETSITKGELPFTEARKVLLKCENSSDELLSYVIPSENELFVAGQDIARLLGAESIFYPTSQILELTTIDTELIFRAGTNVAYENNIKTPIPAKAFYMNQDLYLPISVISNGLGFIAEWQDDTLIFKKFNN</sequence>
<dbReference type="SUPFAM" id="SSF55383">
    <property type="entry name" value="Copper amine oxidase, domain N"/>
    <property type="match status" value="1"/>
</dbReference>
<comment type="caution">
    <text evidence="3">The sequence shown here is derived from an EMBL/GenBank/DDBJ whole genome shotgun (WGS) entry which is preliminary data.</text>
</comment>
<organism evidence="3 4">
    <name type="scientific">Ureibacillus endophyticus</name>
    <dbReference type="NCBI Taxonomy" id="1978490"/>
    <lineage>
        <taxon>Bacteria</taxon>
        <taxon>Bacillati</taxon>
        <taxon>Bacillota</taxon>
        <taxon>Bacilli</taxon>
        <taxon>Bacillales</taxon>
        <taxon>Caryophanaceae</taxon>
        <taxon>Ureibacillus</taxon>
    </lineage>
</organism>
<dbReference type="InterPro" id="IPR036582">
    <property type="entry name" value="Mao_N_sf"/>
</dbReference>
<evidence type="ECO:0000256" key="1">
    <source>
        <dbReference type="SAM" id="SignalP"/>
    </source>
</evidence>
<accession>A0A494Z7X4</accession>
<evidence type="ECO:0000259" key="2">
    <source>
        <dbReference type="Pfam" id="PF07833"/>
    </source>
</evidence>
<gene>
    <name evidence="3" type="ORF">D8M03_05255</name>
</gene>
<dbReference type="RefSeq" id="WP_121213726.1">
    <property type="nucleotide sequence ID" value="NZ_RBZN01000008.1"/>
</dbReference>
<dbReference type="Pfam" id="PF07833">
    <property type="entry name" value="Cu_amine_oxidN1"/>
    <property type="match status" value="1"/>
</dbReference>
<feature type="signal peptide" evidence="1">
    <location>
        <begin position="1"/>
        <end position="19"/>
    </location>
</feature>
<proteinExistence type="predicted"/>
<dbReference type="AlphaFoldDB" id="A0A494Z7X4"/>
<protein>
    <submittedName>
        <fullName evidence="3">Copper amine oxidase N-terminal domain-containing protein</fullName>
    </submittedName>
</protein>
<feature type="domain" description="Copper amine oxidase-like N-terminal" evidence="2">
    <location>
        <begin position="118"/>
        <end position="204"/>
    </location>
</feature>
<reference evidence="3 4" key="1">
    <citation type="journal article" date="2016" name="Antonie Van Leeuwenhoek">
        <title>Lysinibacillus endophyticus sp. nov., an indole-3-acetic acid producing endophytic bacterium isolated from corn root (Zea mays cv. Xinken-5).</title>
        <authorList>
            <person name="Yu J."/>
            <person name="Guan X."/>
            <person name="Liu C."/>
            <person name="Xiang W."/>
            <person name="Yu Z."/>
            <person name="Liu X."/>
            <person name="Wang G."/>
        </authorList>
    </citation>
    <scope>NUCLEOTIDE SEQUENCE [LARGE SCALE GENOMIC DNA]</scope>
    <source>
        <strain evidence="3 4">DSM 100506</strain>
    </source>
</reference>
<dbReference type="OrthoDB" id="2732647at2"/>
<dbReference type="InterPro" id="IPR012854">
    <property type="entry name" value="Cu_amine_oxidase-like_N"/>
</dbReference>
<evidence type="ECO:0000313" key="4">
    <source>
        <dbReference type="Proteomes" id="UP000272238"/>
    </source>
</evidence>
<dbReference type="EMBL" id="RBZN01000008">
    <property type="protein sequence ID" value="RKQ18455.1"/>
    <property type="molecule type" value="Genomic_DNA"/>
</dbReference>
<evidence type="ECO:0000313" key="3">
    <source>
        <dbReference type="EMBL" id="RKQ18455.1"/>
    </source>
</evidence>
<keyword evidence="4" id="KW-1185">Reference proteome</keyword>
<name>A0A494Z7X4_9BACL</name>
<dbReference type="Proteomes" id="UP000272238">
    <property type="component" value="Unassembled WGS sequence"/>
</dbReference>
<keyword evidence="1" id="KW-0732">Signal</keyword>